<sequence length="77" mass="8638">MSGSIEYLNVDPVVARDHFAQNFDLNQPEKAMTSYQKLMHEHTKQQFETATSSSKRRSSGRSVASLKKDDSIDSTSS</sequence>
<proteinExistence type="predicted"/>
<dbReference type="EMBL" id="JAAQHG020000004">
    <property type="protein sequence ID" value="KAL1589761.1"/>
    <property type="molecule type" value="Genomic_DNA"/>
</dbReference>
<evidence type="ECO:0000313" key="2">
    <source>
        <dbReference type="EMBL" id="KAL1589761.1"/>
    </source>
</evidence>
<feature type="region of interest" description="Disordered" evidence="1">
    <location>
        <begin position="39"/>
        <end position="77"/>
    </location>
</feature>
<name>A0AB34L281_9PEZI</name>
<organism evidence="2 3">
    <name type="scientific">Cladosporium halotolerans</name>
    <dbReference type="NCBI Taxonomy" id="1052096"/>
    <lineage>
        <taxon>Eukaryota</taxon>
        <taxon>Fungi</taxon>
        <taxon>Dikarya</taxon>
        <taxon>Ascomycota</taxon>
        <taxon>Pezizomycotina</taxon>
        <taxon>Dothideomycetes</taxon>
        <taxon>Dothideomycetidae</taxon>
        <taxon>Cladosporiales</taxon>
        <taxon>Cladosporiaceae</taxon>
        <taxon>Cladosporium</taxon>
    </lineage>
</organism>
<evidence type="ECO:0000256" key="1">
    <source>
        <dbReference type="SAM" id="MobiDB-lite"/>
    </source>
</evidence>
<dbReference type="Proteomes" id="UP000803884">
    <property type="component" value="Unassembled WGS sequence"/>
</dbReference>
<dbReference type="RefSeq" id="XP_069232866.1">
    <property type="nucleotide sequence ID" value="XM_069370220.1"/>
</dbReference>
<comment type="caution">
    <text evidence="2">The sequence shown here is derived from an EMBL/GenBank/DDBJ whole genome shotgun (WGS) entry which is preliminary data.</text>
</comment>
<keyword evidence="3" id="KW-1185">Reference proteome</keyword>
<dbReference type="AlphaFoldDB" id="A0AB34L281"/>
<protein>
    <submittedName>
        <fullName evidence="2">Uncharacterized protein</fullName>
    </submittedName>
</protein>
<reference evidence="2 3" key="1">
    <citation type="journal article" date="2020" name="Microbiol. Resour. Announc.">
        <title>Draft Genome Sequence of a Cladosporium Species Isolated from the Mesophotic Ascidian Didemnum maculosum.</title>
        <authorList>
            <person name="Gioti A."/>
            <person name="Siaperas R."/>
            <person name="Nikolaivits E."/>
            <person name="Le Goff G."/>
            <person name="Ouazzani J."/>
            <person name="Kotoulas G."/>
            <person name="Topakas E."/>
        </authorList>
    </citation>
    <scope>NUCLEOTIDE SEQUENCE [LARGE SCALE GENOMIC DNA]</scope>
    <source>
        <strain evidence="2 3">TM138-S3</strain>
    </source>
</reference>
<accession>A0AB34L281</accession>
<evidence type="ECO:0000313" key="3">
    <source>
        <dbReference type="Proteomes" id="UP000803884"/>
    </source>
</evidence>
<gene>
    <name evidence="2" type="ORF">WHR41_01614</name>
</gene>
<dbReference type="GeneID" id="96003058"/>